<evidence type="ECO:0000259" key="2">
    <source>
        <dbReference type="Pfam" id="PF21027"/>
    </source>
</evidence>
<dbReference type="InterPro" id="IPR036452">
    <property type="entry name" value="Ribo_hydro-like"/>
</dbReference>
<dbReference type="AlphaFoldDB" id="A0A0C4DN91"/>
<proteinExistence type="predicted"/>
<dbReference type="InterPro" id="IPR011483">
    <property type="entry name" value="Sde182_NH-like"/>
</dbReference>
<evidence type="ECO:0008006" key="6">
    <source>
        <dbReference type="Google" id="ProtNLM"/>
    </source>
</evidence>
<dbReference type="EnsemblFungi" id="MAPG_01273T0">
    <property type="protein sequence ID" value="MAPG_01273T0"/>
    <property type="gene ID" value="MAPG_01273"/>
</dbReference>
<dbReference type="Gene3D" id="3.90.245.10">
    <property type="entry name" value="Ribonucleoside hydrolase-like"/>
    <property type="match status" value="1"/>
</dbReference>
<dbReference type="Proteomes" id="UP000011715">
    <property type="component" value="Unassembled WGS sequence"/>
</dbReference>
<evidence type="ECO:0000259" key="1">
    <source>
        <dbReference type="Pfam" id="PF07632"/>
    </source>
</evidence>
<evidence type="ECO:0000313" key="4">
    <source>
        <dbReference type="EnsemblFungi" id="MAPG_01273T0"/>
    </source>
</evidence>
<gene>
    <name evidence="3" type="ORF">MAPG_01273</name>
</gene>
<dbReference type="GO" id="GO:0016799">
    <property type="term" value="F:hydrolase activity, hydrolyzing N-glycosyl compounds"/>
    <property type="evidence" value="ECO:0007669"/>
    <property type="project" value="InterPro"/>
</dbReference>
<dbReference type="EMBL" id="GL876966">
    <property type="protein sequence ID" value="KLU82197.1"/>
    <property type="molecule type" value="Genomic_DNA"/>
</dbReference>
<reference evidence="3" key="3">
    <citation type="submission" date="2011-03" db="EMBL/GenBank/DDBJ databases">
        <title>Annotation of Magnaporthe poae ATCC 64411.</title>
        <authorList>
            <person name="Ma L.-J."/>
            <person name="Dead R."/>
            <person name="Young S.K."/>
            <person name="Zeng Q."/>
            <person name="Gargeya S."/>
            <person name="Fitzgerald M."/>
            <person name="Haas B."/>
            <person name="Abouelleil A."/>
            <person name="Alvarado L."/>
            <person name="Arachchi H.M."/>
            <person name="Berlin A."/>
            <person name="Brown A."/>
            <person name="Chapman S.B."/>
            <person name="Chen Z."/>
            <person name="Dunbar C."/>
            <person name="Freedman E."/>
            <person name="Gearin G."/>
            <person name="Gellesch M."/>
            <person name="Goldberg J."/>
            <person name="Griggs A."/>
            <person name="Gujja S."/>
            <person name="Heiman D."/>
            <person name="Howarth C."/>
            <person name="Larson L."/>
            <person name="Lui A."/>
            <person name="MacDonald P.J.P."/>
            <person name="Mehta T."/>
            <person name="Montmayeur A."/>
            <person name="Murphy C."/>
            <person name="Neiman D."/>
            <person name="Pearson M."/>
            <person name="Priest M."/>
            <person name="Roberts A."/>
            <person name="Saif S."/>
            <person name="Shea T."/>
            <person name="Shenoy N."/>
            <person name="Sisk P."/>
            <person name="Stolte C."/>
            <person name="Sykes S."/>
            <person name="Yandava C."/>
            <person name="Wortman J."/>
            <person name="Nusbaum C."/>
            <person name="Birren B."/>
        </authorList>
    </citation>
    <scope>NUCLEOTIDE SEQUENCE</scope>
    <source>
        <strain evidence="3">ATCC 64411</strain>
    </source>
</reference>
<dbReference type="VEuPathDB" id="FungiDB:MAPG_01273"/>
<evidence type="ECO:0000313" key="3">
    <source>
        <dbReference type="EMBL" id="KLU82197.1"/>
    </source>
</evidence>
<dbReference type="OMA" id="WIRNNFP"/>
<evidence type="ECO:0000313" key="5">
    <source>
        <dbReference type="Proteomes" id="UP000011715"/>
    </source>
</evidence>
<dbReference type="Pfam" id="PF07632">
    <property type="entry name" value="Sde182_NH-like"/>
    <property type="match status" value="1"/>
</dbReference>
<dbReference type="eggNOG" id="ENOG502QXBB">
    <property type="taxonomic scope" value="Eukaryota"/>
</dbReference>
<dbReference type="STRING" id="644358.A0A0C4DN91"/>
<name>A0A0C4DN91_MAGP6</name>
<reference evidence="5" key="1">
    <citation type="submission" date="2010-05" db="EMBL/GenBank/DDBJ databases">
        <title>The genome sequence of Magnaporthe poae strain ATCC 64411.</title>
        <authorList>
            <person name="Ma L.-J."/>
            <person name="Dead R."/>
            <person name="Young S."/>
            <person name="Zeng Q."/>
            <person name="Koehrsen M."/>
            <person name="Alvarado L."/>
            <person name="Berlin A."/>
            <person name="Chapman S.B."/>
            <person name="Chen Z."/>
            <person name="Freedman E."/>
            <person name="Gellesch M."/>
            <person name="Goldberg J."/>
            <person name="Griggs A."/>
            <person name="Gujja S."/>
            <person name="Heilman E.R."/>
            <person name="Heiman D."/>
            <person name="Hepburn T."/>
            <person name="Howarth C."/>
            <person name="Jen D."/>
            <person name="Larson L."/>
            <person name="Mehta T."/>
            <person name="Neiman D."/>
            <person name="Pearson M."/>
            <person name="Roberts A."/>
            <person name="Saif S."/>
            <person name="Shea T."/>
            <person name="Shenoy N."/>
            <person name="Sisk P."/>
            <person name="Stolte C."/>
            <person name="Sykes S."/>
            <person name="Walk T."/>
            <person name="White J."/>
            <person name="Yandava C."/>
            <person name="Haas B."/>
            <person name="Nusbaum C."/>
            <person name="Birren B."/>
        </authorList>
    </citation>
    <scope>NUCLEOTIDE SEQUENCE [LARGE SCALE GENOMIC DNA]</scope>
    <source>
        <strain evidence="5">ATCC 64411 / 73-15</strain>
    </source>
</reference>
<feature type="domain" description="Cellulose-binding Sde182 C-terminal" evidence="2">
    <location>
        <begin position="372"/>
        <end position="474"/>
    </location>
</feature>
<sequence length="506" mass="55679">MASPTIHLQAYPFKPRVFIISDISNEPDDAESLCRYLLYSNQFETEGLVACTSTWMRTKVCPQDMIKIIDAYASAVDNLNKHTHPDFPYPSAEHVRSLVRSGPPVYGMAAVGDDIPISEGAKLLVSRIEAASDQPLWVLCWGGANVLAQALLSIRNSHPAANSAALRSRVRVYAISDQDDSAGWIRAQFPDLFYIASVHAWNQYGMAAWTGISGDRYYGFDAGGPDFAKVTKDWIRENIQVGPLGAAYPDYMFIPEGDTPTFLYLVQNGLGVPEHPEYGSWGGRYGLVDGGQRASGHYADVADVVVGKDGRRHTSNQATVWRWRDAFQNDFAARIRWTMTPDFGEVNHAPVVYVGDDPGPAPVLLEAEAGTTVTVDASRTYDPDEGDRLTFKWWHYREPSATQWATHFEVEELVIRKVDGEGRVVNVTLPPAEKCCVHLISREAVARGQLLHLILEVTDNGTPALTTYRRIMIQATNKELKGGGGGAEAVGDAMKAVVEACQEKGM</sequence>
<dbReference type="EMBL" id="ADBL01000297">
    <property type="status" value="NOT_ANNOTATED_CDS"/>
    <property type="molecule type" value="Genomic_DNA"/>
</dbReference>
<keyword evidence="5" id="KW-1185">Reference proteome</keyword>
<dbReference type="Gene3D" id="2.60.40.10">
    <property type="entry name" value="Immunoglobulins"/>
    <property type="match status" value="1"/>
</dbReference>
<dbReference type="InterPro" id="IPR048527">
    <property type="entry name" value="Sde182_C"/>
</dbReference>
<protein>
    <recommendedName>
        <fullName evidence="6">Cellulose-binding protein</fullName>
    </recommendedName>
</protein>
<reference evidence="4" key="4">
    <citation type="journal article" date="2015" name="G3 (Bethesda)">
        <title>Genome sequences of three phytopathogenic species of the Magnaporthaceae family of fungi.</title>
        <authorList>
            <person name="Okagaki L.H."/>
            <person name="Nunes C.C."/>
            <person name="Sailsbery J."/>
            <person name="Clay B."/>
            <person name="Brown D."/>
            <person name="John T."/>
            <person name="Oh Y."/>
            <person name="Young N."/>
            <person name="Fitzgerald M."/>
            <person name="Haas B.J."/>
            <person name="Zeng Q."/>
            <person name="Young S."/>
            <person name="Adiconis X."/>
            <person name="Fan L."/>
            <person name="Levin J.Z."/>
            <person name="Mitchell T.K."/>
            <person name="Okubara P.A."/>
            <person name="Farman M.L."/>
            <person name="Kohn L.M."/>
            <person name="Birren B."/>
            <person name="Ma L.-J."/>
            <person name="Dean R.A."/>
        </authorList>
    </citation>
    <scope>NUCLEOTIDE SEQUENCE</scope>
    <source>
        <strain evidence="4">ATCC 64411 / 73-15</strain>
    </source>
</reference>
<dbReference type="OrthoDB" id="3592035at2759"/>
<feature type="domain" description="Cellulose-binding Sde182 nucleoside hydrolase-like" evidence="1">
    <location>
        <begin position="16"/>
        <end position="285"/>
    </location>
</feature>
<accession>A0A0C4DN91</accession>
<reference evidence="4" key="5">
    <citation type="submission" date="2015-06" db="UniProtKB">
        <authorList>
            <consortium name="EnsemblFungi"/>
        </authorList>
    </citation>
    <scope>IDENTIFICATION</scope>
    <source>
        <strain evidence="4">ATCC 64411</strain>
    </source>
</reference>
<reference evidence="3" key="2">
    <citation type="submission" date="2010-05" db="EMBL/GenBank/DDBJ databases">
        <title>The Genome Sequence of Magnaporthe poae strain ATCC 64411.</title>
        <authorList>
            <consortium name="The Broad Institute Genome Sequencing Platform"/>
            <consortium name="Broad Institute Genome Sequencing Center for Infectious Disease"/>
            <person name="Ma L.-J."/>
            <person name="Dead R."/>
            <person name="Young S."/>
            <person name="Zeng Q."/>
            <person name="Koehrsen M."/>
            <person name="Alvarado L."/>
            <person name="Berlin A."/>
            <person name="Chapman S.B."/>
            <person name="Chen Z."/>
            <person name="Freedman E."/>
            <person name="Gellesch M."/>
            <person name="Goldberg J."/>
            <person name="Griggs A."/>
            <person name="Gujja S."/>
            <person name="Heilman E.R."/>
            <person name="Heiman D."/>
            <person name="Hepburn T."/>
            <person name="Howarth C."/>
            <person name="Jen D."/>
            <person name="Larson L."/>
            <person name="Mehta T."/>
            <person name="Neiman D."/>
            <person name="Pearson M."/>
            <person name="Roberts A."/>
            <person name="Saif S."/>
            <person name="Shea T."/>
            <person name="Shenoy N."/>
            <person name="Sisk P."/>
            <person name="Stolte C."/>
            <person name="Sykes S."/>
            <person name="Walk T."/>
            <person name="White J."/>
            <person name="Yandava C."/>
            <person name="Haas B."/>
            <person name="Nusbaum C."/>
            <person name="Birren B."/>
        </authorList>
    </citation>
    <scope>NUCLEOTIDE SEQUENCE</scope>
    <source>
        <strain evidence="3">ATCC 64411</strain>
    </source>
</reference>
<dbReference type="Pfam" id="PF21027">
    <property type="entry name" value="Sde0182_C"/>
    <property type="match status" value="1"/>
</dbReference>
<organism evidence="4 5">
    <name type="scientific">Magnaporthiopsis poae (strain ATCC 64411 / 73-15)</name>
    <name type="common">Kentucky bluegrass fungus</name>
    <name type="synonym">Magnaporthe poae</name>
    <dbReference type="NCBI Taxonomy" id="644358"/>
    <lineage>
        <taxon>Eukaryota</taxon>
        <taxon>Fungi</taxon>
        <taxon>Dikarya</taxon>
        <taxon>Ascomycota</taxon>
        <taxon>Pezizomycotina</taxon>
        <taxon>Sordariomycetes</taxon>
        <taxon>Sordariomycetidae</taxon>
        <taxon>Magnaporthales</taxon>
        <taxon>Magnaporthaceae</taxon>
        <taxon>Magnaporthiopsis</taxon>
    </lineage>
</organism>
<dbReference type="InterPro" id="IPR013783">
    <property type="entry name" value="Ig-like_fold"/>
</dbReference>